<dbReference type="InterPro" id="IPR036869">
    <property type="entry name" value="J_dom_sf"/>
</dbReference>
<dbReference type="SUPFAM" id="SSF46565">
    <property type="entry name" value="Chaperone J-domain"/>
    <property type="match status" value="1"/>
</dbReference>
<name>A0A427AT11_ENSVE</name>
<dbReference type="GO" id="GO:0005783">
    <property type="term" value="C:endoplasmic reticulum"/>
    <property type="evidence" value="ECO:0007669"/>
    <property type="project" value="UniProtKB-ARBA"/>
</dbReference>
<dbReference type="EMBL" id="AMZH03001444">
    <property type="protein sequence ID" value="RRT79277.1"/>
    <property type="molecule type" value="Genomic_DNA"/>
</dbReference>
<feature type="region of interest" description="Disordered" evidence="1">
    <location>
        <begin position="38"/>
        <end position="62"/>
    </location>
</feature>
<gene>
    <name evidence="2" type="ORF">B296_00025602</name>
</gene>
<proteinExistence type="predicted"/>
<protein>
    <recommendedName>
        <fullName evidence="4">J domain-containing protein</fullName>
    </recommendedName>
</protein>
<sequence>PKMAVPVGTVFNASGGVMRASSAVGSSDRRCFVASAAGGAPPIPDALPPISSPASLHERRKPRSRRLLGFPRLIRLKQDPYGSHFAVPSSFQDQFPCVESDTMVKDTEYYDILGISVDASAAEIKKAYYLKVTRESLHL</sequence>
<dbReference type="CDD" id="cd06257">
    <property type="entry name" value="DnaJ"/>
    <property type="match status" value="1"/>
</dbReference>
<comment type="caution">
    <text evidence="2">The sequence shown here is derived from an EMBL/GenBank/DDBJ whole genome shotgun (WGS) entry which is preliminary data.</text>
</comment>
<dbReference type="Proteomes" id="UP000287651">
    <property type="component" value="Unassembled WGS sequence"/>
</dbReference>
<accession>A0A427AT11</accession>
<evidence type="ECO:0000313" key="3">
    <source>
        <dbReference type="Proteomes" id="UP000287651"/>
    </source>
</evidence>
<reference evidence="2 3" key="1">
    <citation type="journal article" date="2014" name="Agronomy (Basel)">
        <title>A Draft Genome Sequence for Ensete ventricosum, the Drought-Tolerant Tree Against Hunger.</title>
        <authorList>
            <person name="Harrison J."/>
            <person name="Moore K.A."/>
            <person name="Paszkiewicz K."/>
            <person name="Jones T."/>
            <person name="Grant M."/>
            <person name="Ambacheew D."/>
            <person name="Muzemil S."/>
            <person name="Studholme D.J."/>
        </authorList>
    </citation>
    <scope>NUCLEOTIDE SEQUENCE [LARGE SCALE GENOMIC DNA]</scope>
</reference>
<evidence type="ECO:0008006" key="4">
    <source>
        <dbReference type="Google" id="ProtNLM"/>
    </source>
</evidence>
<evidence type="ECO:0000313" key="2">
    <source>
        <dbReference type="EMBL" id="RRT79277.1"/>
    </source>
</evidence>
<dbReference type="InterPro" id="IPR001623">
    <property type="entry name" value="DnaJ_domain"/>
</dbReference>
<evidence type="ECO:0000256" key="1">
    <source>
        <dbReference type="SAM" id="MobiDB-lite"/>
    </source>
</evidence>
<organism evidence="2 3">
    <name type="scientific">Ensete ventricosum</name>
    <name type="common">Abyssinian banana</name>
    <name type="synonym">Musa ensete</name>
    <dbReference type="NCBI Taxonomy" id="4639"/>
    <lineage>
        <taxon>Eukaryota</taxon>
        <taxon>Viridiplantae</taxon>
        <taxon>Streptophyta</taxon>
        <taxon>Embryophyta</taxon>
        <taxon>Tracheophyta</taxon>
        <taxon>Spermatophyta</taxon>
        <taxon>Magnoliopsida</taxon>
        <taxon>Liliopsida</taxon>
        <taxon>Zingiberales</taxon>
        <taxon>Musaceae</taxon>
        <taxon>Ensete</taxon>
    </lineage>
</organism>
<feature type="compositionally biased region" description="Pro residues" evidence="1">
    <location>
        <begin position="41"/>
        <end position="51"/>
    </location>
</feature>
<dbReference type="AlphaFoldDB" id="A0A427AT11"/>
<dbReference type="Gene3D" id="1.10.287.110">
    <property type="entry name" value="DnaJ domain"/>
    <property type="match status" value="1"/>
</dbReference>
<feature type="non-terminal residue" evidence="2">
    <location>
        <position position="1"/>
    </location>
</feature>